<evidence type="ECO:0000313" key="2">
    <source>
        <dbReference type="EMBL" id="GMI08344.1"/>
    </source>
</evidence>
<accession>A0A9W7FAZ8</accession>
<protein>
    <submittedName>
        <fullName evidence="2">Uncharacterized protein</fullName>
    </submittedName>
</protein>
<gene>
    <name evidence="2" type="ORF">TrLO_g6492</name>
</gene>
<proteinExistence type="predicted"/>
<dbReference type="OrthoDB" id="2110753at2759"/>
<evidence type="ECO:0000256" key="1">
    <source>
        <dbReference type="SAM" id="Phobius"/>
    </source>
</evidence>
<keyword evidence="1" id="KW-1133">Transmembrane helix</keyword>
<organism evidence="2 3">
    <name type="scientific">Triparma laevis f. longispina</name>
    <dbReference type="NCBI Taxonomy" id="1714387"/>
    <lineage>
        <taxon>Eukaryota</taxon>
        <taxon>Sar</taxon>
        <taxon>Stramenopiles</taxon>
        <taxon>Ochrophyta</taxon>
        <taxon>Bolidophyceae</taxon>
        <taxon>Parmales</taxon>
        <taxon>Triparmaceae</taxon>
        <taxon>Triparma</taxon>
    </lineage>
</organism>
<dbReference type="InterPro" id="IPR046733">
    <property type="entry name" value="DUF6625"/>
</dbReference>
<reference evidence="3" key="1">
    <citation type="journal article" date="2023" name="Commun. Biol.">
        <title>Genome analysis of Parmales, the sister group of diatoms, reveals the evolutionary specialization of diatoms from phago-mixotrophs to photoautotrophs.</title>
        <authorList>
            <person name="Ban H."/>
            <person name="Sato S."/>
            <person name="Yoshikawa S."/>
            <person name="Yamada K."/>
            <person name="Nakamura Y."/>
            <person name="Ichinomiya M."/>
            <person name="Sato N."/>
            <person name="Blanc-Mathieu R."/>
            <person name="Endo H."/>
            <person name="Kuwata A."/>
            <person name="Ogata H."/>
        </authorList>
    </citation>
    <scope>NUCLEOTIDE SEQUENCE [LARGE SCALE GENOMIC DNA]</scope>
    <source>
        <strain evidence="3">NIES 3700</strain>
    </source>
</reference>
<sequence length="951" mass="104889">MHRSTRSHQYYDKYNKKGSRNGRGLITFLALVFLLFIAAVYHRGNRRAGDEWMDLMKEVGGEDEKITGSITGSPLYSTGFKPPPFKRQGNFKASDRDRDLQQHLTDGTRIAIIIPYLGESLPPYFPLFAWSAAGSAGLVDFFVFHAGSVDRTSEMNSPDNVKFIDLKSAEGFADLHVKVAEPPEGEGKGDGESYDKKLKKILTEQFTKHPYTLVEFKPAYGHIFSEYTSEYSHWGYGDLDMTFGDLASWVTEEELNDWDIVTYSHGDQGSVYLRGQFTFHKNVDAVNNVWRHCDYLSDLPGRYNLRKGEKKAKYRFESAEGCYSYAALQEKNIKVKYVVKAMTDFGDDDPIHQSGLKLIERAGTVVVAKPGKGTDKEYFRGLTSENVYGKAEGDEDFYTDVESMAKIQSYRQAGKSLGGGRGCMFWAPKTYQLDICAVNVKETDTVKWIDGVLYKQKYNLVKFPGGVETAPFFHFQEWKRKYRHGQFNVMGGEGSYLVRKEGIARIPSVEDEGDLADWKSWQERKEIRQDCESFPLPAVTYCSEFANTKGDNDGKKNVHCSKTIGWFGSEVRVAKCPKQDPIGFGGVDSVTLTLTVDLGGGGLGGRGVVEERLNLVAQSLDAWHDRPAVVIVHVDGNGGGVNLGKLMMGRRKNLLCVVVSGAEYNRNSLLNMATDAARTRYVLNGLNVERGQVLAKDSLLFVERAIEGVGVGEAGGVWVLPHVRLVGKKWDRSGNLKQFGTAELVELGNGYADQVEFWSADQHDECWKKCFKGAFRVSPGGGEVAEAWWDLTKGEMKGGREKHDERTLEKISRVRVDMVKELFTTGVKGGLGGGGVMMTMLVDLQGPKAGLGTNRVAREMEELDGVYCAGDFLLSTLVSLGYDMKVLVGAFVVSTMKTAVDGGWEGGGGGGECGGDAVGCKFCSKIDGSSALGIYNDAKVIVGTSADLFGI</sequence>
<evidence type="ECO:0000313" key="3">
    <source>
        <dbReference type="Proteomes" id="UP001165122"/>
    </source>
</evidence>
<dbReference type="AlphaFoldDB" id="A0A9W7FAZ8"/>
<feature type="transmembrane region" description="Helical" evidence="1">
    <location>
        <begin position="21"/>
        <end position="41"/>
    </location>
</feature>
<keyword evidence="1" id="KW-0812">Transmembrane</keyword>
<comment type="caution">
    <text evidence="2">The sequence shown here is derived from an EMBL/GenBank/DDBJ whole genome shotgun (WGS) entry which is preliminary data.</text>
</comment>
<dbReference type="EMBL" id="BRXW01000122">
    <property type="protein sequence ID" value="GMI08344.1"/>
    <property type="molecule type" value="Genomic_DNA"/>
</dbReference>
<dbReference type="Pfam" id="PF20330">
    <property type="entry name" value="DUF6625"/>
    <property type="match status" value="1"/>
</dbReference>
<dbReference type="Proteomes" id="UP001165122">
    <property type="component" value="Unassembled WGS sequence"/>
</dbReference>
<keyword evidence="3" id="KW-1185">Reference proteome</keyword>
<name>A0A9W7FAZ8_9STRA</name>
<keyword evidence="1" id="KW-0472">Membrane</keyword>